<dbReference type="EMBL" id="JARKHS020005242">
    <property type="protein sequence ID" value="KAK8783732.1"/>
    <property type="molecule type" value="Genomic_DNA"/>
</dbReference>
<protein>
    <submittedName>
        <fullName evidence="1">Uncharacterized protein</fullName>
    </submittedName>
</protein>
<sequence>MLRAGHRGNWPVSKAPCDEKRSRLQLAGSEALLYTTALFKRFKHASVSYHSPQIFKAVRKKEGSQFLFPSSTFKWRVYGTPRKILVIAAEFFSRRRVPLQRAS</sequence>
<accession>A0AAQ4FAH8</accession>
<keyword evidence="2" id="KW-1185">Reference proteome</keyword>
<dbReference type="AlphaFoldDB" id="A0AAQ4FAH8"/>
<evidence type="ECO:0000313" key="2">
    <source>
        <dbReference type="Proteomes" id="UP001321473"/>
    </source>
</evidence>
<organism evidence="1 2">
    <name type="scientific">Amblyomma americanum</name>
    <name type="common">Lone star tick</name>
    <dbReference type="NCBI Taxonomy" id="6943"/>
    <lineage>
        <taxon>Eukaryota</taxon>
        <taxon>Metazoa</taxon>
        <taxon>Ecdysozoa</taxon>
        <taxon>Arthropoda</taxon>
        <taxon>Chelicerata</taxon>
        <taxon>Arachnida</taxon>
        <taxon>Acari</taxon>
        <taxon>Parasitiformes</taxon>
        <taxon>Ixodida</taxon>
        <taxon>Ixodoidea</taxon>
        <taxon>Ixodidae</taxon>
        <taxon>Amblyomminae</taxon>
        <taxon>Amblyomma</taxon>
    </lineage>
</organism>
<gene>
    <name evidence="1" type="ORF">V5799_009902</name>
</gene>
<proteinExistence type="predicted"/>
<comment type="caution">
    <text evidence="1">The sequence shown here is derived from an EMBL/GenBank/DDBJ whole genome shotgun (WGS) entry which is preliminary data.</text>
</comment>
<reference evidence="1 2" key="1">
    <citation type="journal article" date="2023" name="Arcadia Sci">
        <title>De novo assembly of a long-read Amblyomma americanum tick genome.</title>
        <authorList>
            <person name="Chou S."/>
            <person name="Poskanzer K.E."/>
            <person name="Rollins M."/>
            <person name="Thuy-Boun P.S."/>
        </authorList>
    </citation>
    <scope>NUCLEOTIDE SEQUENCE [LARGE SCALE GENOMIC DNA]</scope>
    <source>
        <strain evidence="1">F_SG_1</strain>
        <tissue evidence="1">Salivary glands</tissue>
    </source>
</reference>
<name>A0AAQ4FAH8_AMBAM</name>
<evidence type="ECO:0000313" key="1">
    <source>
        <dbReference type="EMBL" id="KAK8783732.1"/>
    </source>
</evidence>
<dbReference type="Proteomes" id="UP001321473">
    <property type="component" value="Unassembled WGS sequence"/>
</dbReference>